<name>A0ABP8IWR1_9BACT</name>
<sequence>MRHILLAAVLAALAFPFTAAAQRRSVADPVYLPEAQVEVALQGDDYVFGSINLVTNNGNLGGTFAQGQFRLGYEHFWNEQWSWGGTLTGARGPVVTTTVVPELLLRHWNTFGSVNFRQRLGLRYAVPFDEEGVRSRALAALRLDVDRVFALGRIGLRPRLAVEPVLFVRLQRDDEDVKEPFLDFANLRAEIGCRVSDHFDFTPFFAYQSAYSFVLAQFDANGNIRIPAGLFSSVQPVLGVEARVTLFKGEKSTERRQLPTQY</sequence>
<protein>
    <recommendedName>
        <fullName evidence="4">DUF2490 domain-containing protein</fullName>
    </recommendedName>
</protein>
<keyword evidence="1" id="KW-0732">Signal</keyword>
<organism evidence="2 3">
    <name type="scientific">Hymenobacter koreensis</name>
    <dbReference type="NCBI Taxonomy" id="1084523"/>
    <lineage>
        <taxon>Bacteria</taxon>
        <taxon>Pseudomonadati</taxon>
        <taxon>Bacteroidota</taxon>
        <taxon>Cytophagia</taxon>
        <taxon>Cytophagales</taxon>
        <taxon>Hymenobacteraceae</taxon>
        <taxon>Hymenobacter</taxon>
    </lineage>
</organism>
<accession>A0ABP8IWR1</accession>
<comment type="caution">
    <text evidence="2">The sequence shown here is derived from an EMBL/GenBank/DDBJ whole genome shotgun (WGS) entry which is preliminary data.</text>
</comment>
<dbReference type="EMBL" id="BAABHA010000002">
    <property type="protein sequence ID" value="GAA4377004.1"/>
    <property type="molecule type" value="Genomic_DNA"/>
</dbReference>
<gene>
    <name evidence="2" type="ORF">GCM10023186_11410</name>
</gene>
<evidence type="ECO:0000313" key="3">
    <source>
        <dbReference type="Proteomes" id="UP001500454"/>
    </source>
</evidence>
<evidence type="ECO:0008006" key="4">
    <source>
        <dbReference type="Google" id="ProtNLM"/>
    </source>
</evidence>
<evidence type="ECO:0000256" key="1">
    <source>
        <dbReference type="SAM" id="SignalP"/>
    </source>
</evidence>
<proteinExistence type="predicted"/>
<dbReference type="RefSeq" id="WP_345222181.1">
    <property type="nucleotide sequence ID" value="NZ_BAABHA010000002.1"/>
</dbReference>
<feature type="chain" id="PRO_5047043983" description="DUF2490 domain-containing protein" evidence="1">
    <location>
        <begin position="22"/>
        <end position="262"/>
    </location>
</feature>
<evidence type="ECO:0000313" key="2">
    <source>
        <dbReference type="EMBL" id="GAA4377004.1"/>
    </source>
</evidence>
<feature type="signal peptide" evidence="1">
    <location>
        <begin position="1"/>
        <end position="21"/>
    </location>
</feature>
<dbReference type="Proteomes" id="UP001500454">
    <property type="component" value="Unassembled WGS sequence"/>
</dbReference>
<reference evidence="3" key="1">
    <citation type="journal article" date="2019" name="Int. J. Syst. Evol. Microbiol.">
        <title>The Global Catalogue of Microorganisms (GCM) 10K type strain sequencing project: providing services to taxonomists for standard genome sequencing and annotation.</title>
        <authorList>
            <consortium name="The Broad Institute Genomics Platform"/>
            <consortium name="The Broad Institute Genome Sequencing Center for Infectious Disease"/>
            <person name="Wu L."/>
            <person name="Ma J."/>
        </authorList>
    </citation>
    <scope>NUCLEOTIDE SEQUENCE [LARGE SCALE GENOMIC DNA]</scope>
    <source>
        <strain evidence="3">JCM 17924</strain>
    </source>
</reference>
<keyword evidence="3" id="KW-1185">Reference proteome</keyword>